<dbReference type="InterPro" id="IPR007696">
    <property type="entry name" value="DNA_mismatch_repair_MutS_core"/>
</dbReference>
<evidence type="ECO:0000256" key="6">
    <source>
        <dbReference type="ARBA" id="ARBA00023125"/>
    </source>
</evidence>
<evidence type="ECO:0000313" key="13">
    <source>
        <dbReference type="Proteomes" id="UP000472839"/>
    </source>
</evidence>
<dbReference type="SMART" id="SM00534">
    <property type="entry name" value="MUTSac"/>
    <property type="match status" value="1"/>
</dbReference>
<gene>
    <name evidence="7" type="primary">mutS2</name>
    <name evidence="7" type="synonym">rqcU</name>
    <name evidence="11" type="ORF">GBG18_11035</name>
    <name evidence="10" type="ORF">GBG19_12070</name>
</gene>
<dbReference type="SMART" id="SM00533">
    <property type="entry name" value="MUTSd"/>
    <property type="match status" value="1"/>
</dbReference>
<sequence>MQEILKKLDLSDYIESFSKFLAREKSIILEGDINLHHKLINEISKFDIKAPNEIQNLDRALQHIQKQGVLKVDDIVEFVKILKYFMYLKRFNFDGKLQEWIDKIIIPSDVEKVCDYFDDRAKLKDGIDDEFDSVKHAIFTNKEQIKQSLYKIINNQKVRSYLVDSQVHYINGEESLLVRGGFNHVLKASVIDRSNSGFFYVLPHSVSSLKQKQNDLKNKQEEILLKICRQITSLFEKNLMFLKFINKEFDRFDHYQARLFFAKVGDKNFIIPTKKNVNKLVEFSHPALHDPKPISIDFSKSVVMITGVNAGGKTMMLKSILSAVLLSKYLIPYKAHEDTKIGNFKSINAVLDDPQSVKNDISTFAGRMQEFSKLFSTKSAIVGVDEIELGTDSDEAASLFKVIIEELIKKDIKIIITTHHKRLAALMASNDEVELIAALYDEANRIPTYEFLQGTIGKSYAFETASRYGIPNNVVKKAKEVYGEDKDKLNELIERSSELEKDYKIKIAKLNEEIDNMERLSRNLKEQKETLDDHIYSEKSKLHKEYNDARDEAKKAIKAKLVGESHQHLNIAHKKASDIKTEKVQDKVELKVGDRVKYRTTKGVLISIKGTKAYIENDMGMKVQVKLADLQKSGNPPKVKKKPIKATVTIQKPSSGHVKLDLHGQRSDEAVDNLDKFLSDALIAGFDEVLVYHGIGTGKLSYAVKQFLDSHPSVSGYTDAHPSQGGFGAKVIKL</sequence>
<name>A0A6L4WQ68_9BACT</name>
<protein>
    <recommendedName>
        <fullName evidence="7">Endonuclease MutS2</fullName>
        <ecNumber evidence="7">3.1.-.-</ecNumber>
    </recommendedName>
    <alternativeName>
        <fullName evidence="7">Ribosome-associated protein quality control-upstream factor</fullName>
        <shortName evidence="7">RQC-upstream factor</shortName>
        <shortName evidence="7">RqcU</shortName>
        <ecNumber evidence="7">3.6.4.-</ecNumber>
    </alternativeName>
</protein>
<comment type="similarity">
    <text evidence="7">Belongs to the DNA mismatch repair MutS family. MutS2 subfamily.</text>
</comment>
<dbReference type="InterPro" id="IPR005747">
    <property type="entry name" value="MutS2"/>
</dbReference>
<dbReference type="GO" id="GO:0016887">
    <property type="term" value="F:ATP hydrolysis activity"/>
    <property type="evidence" value="ECO:0007669"/>
    <property type="project" value="InterPro"/>
</dbReference>
<dbReference type="PIRSF" id="PIRSF005814">
    <property type="entry name" value="MutS_YshD"/>
    <property type="match status" value="1"/>
</dbReference>
<evidence type="ECO:0000256" key="8">
    <source>
        <dbReference type="SAM" id="Coils"/>
    </source>
</evidence>
<feature type="domain" description="Smr" evidence="9">
    <location>
        <begin position="660"/>
        <end position="734"/>
    </location>
</feature>
<dbReference type="Pfam" id="PF00488">
    <property type="entry name" value="MutS_V"/>
    <property type="match status" value="1"/>
</dbReference>
<evidence type="ECO:0000313" key="12">
    <source>
        <dbReference type="Proteomes" id="UP000461010"/>
    </source>
</evidence>
<evidence type="ECO:0000256" key="1">
    <source>
        <dbReference type="ARBA" id="ARBA00022730"/>
    </source>
</evidence>
<keyword evidence="7" id="KW-0540">Nuclease</keyword>
<dbReference type="Proteomes" id="UP000472839">
    <property type="component" value="Unassembled WGS sequence"/>
</dbReference>
<keyword evidence="1 7" id="KW-0699">rRNA-binding</keyword>
<dbReference type="Gene3D" id="3.30.1370.110">
    <property type="match status" value="1"/>
</dbReference>
<keyword evidence="6 7" id="KW-0238">DNA-binding</keyword>
<dbReference type="EMBL" id="WFKJ01000035">
    <property type="protein sequence ID" value="KAB7889432.1"/>
    <property type="molecule type" value="Genomic_DNA"/>
</dbReference>
<dbReference type="EC" id="3.1.-.-" evidence="7"/>
<keyword evidence="2 7" id="KW-0547">Nucleotide-binding</keyword>
<dbReference type="GO" id="GO:0005524">
    <property type="term" value="F:ATP binding"/>
    <property type="evidence" value="ECO:0007669"/>
    <property type="project" value="UniProtKB-UniRule"/>
</dbReference>
<feature type="coiled-coil region" evidence="8">
    <location>
        <begin position="475"/>
        <end position="559"/>
    </location>
</feature>
<dbReference type="InterPro" id="IPR000432">
    <property type="entry name" value="DNA_mismatch_repair_MutS_C"/>
</dbReference>
<dbReference type="GO" id="GO:0004519">
    <property type="term" value="F:endonuclease activity"/>
    <property type="evidence" value="ECO:0007669"/>
    <property type="project" value="UniProtKB-UniRule"/>
</dbReference>
<keyword evidence="3 7" id="KW-0378">Hydrolase</keyword>
<dbReference type="GO" id="GO:0140664">
    <property type="term" value="F:ATP-dependent DNA damage sensor activity"/>
    <property type="evidence" value="ECO:0007669"/>
    <property type="project" value="InterPro"/>
</dbReference>
<evidence type="ECO:0000256" key="4">
    <source>
        <dbReference type="ARBA" id="ARBA00022840"/>
    </source>
</evidence>
<comment type="caution">
    <text evidence="10">The sequence shown here is derived from an EMBL/GenBank/DDBJ whole genome shotgun (WGS) entry which is preliminary data.</text>
</comment>
<accession>A0A6L4WQ68</accession>
<dbReference type="PANTHER" id="PTHR48466:SF2">
    <property type="entry name" value="OS10G0509000 PROTEIN"/>
    <property type="match status" value="1"/>
</dbReference>
<dbReference type="PROSITE" id="PS50828">
    <property type="entry name" value="SMR"/>
    <property type="match status" value="1"/>
</dbReference>
<dbReference type="HAMAP" id="MF_00092">
    <property type="entry name" value="MutS2"/>
    <property type="match status" value="1"/>
</dbReference>
<dbReference type="InterPro" id="IPR027417">
    <property type="entry name" value="P-loop_NTPase"/>
</dbReference>
<evidence type="ECO:0000313" key="11">
    <source>
        <dbReference type="EMBL" id="KAB7889432.1"/>
    </source>
</evidence>
<comment type="function">
    <text evidence="7">Acts as a ribosome collision sensor, splitting the ribosome into its 2 subunits. Detects stalled/collided 70S ribosomes which it binds and splits by an ATP-hydrolysis driven conformational change. Acts upstream of the ribosome quality control system (RQC), a ribosome-associated complex that mediates the extraction of incompletely synthesized nascent chains from stalled ribosomes and their subsequent degradation. Probably generates substrates for RQC.</text>
</comment>
<dbReference type="EMBL" id="WFKK01000040">
    <property type="protein sequence ID" value="KAB7886597.1"/>
    <property type="molecule type" value="Genomic_DNA"/>
</dbReference>
<feature type="binding site" evidence="7">
    <location>
        <begin position="307"/>
        <end position="314"/>
    </location>
    <ligand>
        <name>ATP</name>
        <dbReference type="ChEBI" id="CHEBI:30616"/>
    </ligand>
</feature>
<dbReference type="AlphaFoldDB" id="A0A6L4WQ68"/>
<dbReference type="SMART" id="SM00463">
    <property type="entry name" value="SMR"/>
    <property type="match status" value="1"/>
</dbReference>
<evidence type="ECO:0000259" key="9">
    <source>
        <dbReference type="PROSITE" id="PS50828"/>
    </source>
</evidence>
<dbReference type="InterPro" id="IPR045076">
    <property type="entry name" value="MutS"/>
</dbReference>
<dbReference type="InterPro" id="IPR002625">
    <property type="entry name" value="Smr_dom"/>
</dbReference>
<dbReference type="SUPFAM" id="SSF160443">
    <property type="entry name" value="SMR domain-like"/>
    <property type="match status" value="1"/>
</dbReference>
<comment type="function">
    <text evidence="7">Endonuclease that is involved in the suppression of homologous recombination and thus may have a key role in the control of bacterial genetic diversity.</text>
</comment>
<evidence type="ECO:0000256" key="3">
    <source>
        <dbReference type="ARBA" id="ARBA00022801"/>
    </source>
</evidence>
<dbReference type="EC" id="3.6.4.-" evidence="7"/>
<proteinExistence type="inferred from homology"/>
<dbReference type="InterPro" id="IPR036063">
    <property type="entry name" value="Smr_dom_sf"/>
</dbReference>
<dbReference type="SUPFAM" id="SSF52540">
    <property type="entry name" value="P-loop containing nucleoside triphosphate hydrolases"/>
    <property type="match status" value="1"/>
</dbReference>
<keyword evidence="8" id="KW-0175">Coiled coil</keyword>
<dbReference type="GO" id="GO:0072344">
    <property type="term" value="P:rescue of stalled ribosome"/>
    <property type="evidence" value="ECO:0007669"/>
    <property type="project" value="UniProtKB-UniRule"/>
</dbReference>
<evidence type="ECO:0000256" key="5">
    <source>
        <dbReference type="ARBA" id="ARBA00022884"/>
    </source>
</evidence>
<dbReference type="GO" id="GO:0045910">
    <property type="term" value="P:negative regulation of DNA recombination"/>
    <property type="evidence" value="ECO:0007669"/>
    <property type="project" value="InterPro"/>
</dbReference>
<evidence type="ECO:0000313" key="10">
    <source>
        <dbReference type="EMBL" id="KAB7886597.1"/>
    </source>
</evidence>
<dbReference type="GO" id="GO:0043023">
    <property type="term" value="F:ribosomal large subunit binding"/>
    <property type="evidence" value="ECO:0007669"/>
    <property type="project" value="UniProtKB-UniRule"/>
</dbReference>
<keyword evidence="7 10" id="KW-0255">Endonuclease</keyword>
<dbReference type="Proteomes" id="UP000461010">
    <property type="component" value="Unassembled WGS sequence"/>
</dbReference>
<evidence type="ECO:0000256" key="2">
    <source>
        <dbReference type="ARBA" id="ARBA00022741"/>
    </source>
</evidence>
<dbReference type="PANTHER" id="PTHR48466">
    <property type="entry name" value="OS10G0509000 PROTEIN-RELATED"/>
    <property type="match status" value="1"/>
</dbReference>
<dbReference type="GO" id="GO:0019843">
    <property type="term" value="F:rRNA binding"/>
    <property type="evidence" value="ECO:0007669"/>
    <property type="project" value="UniProtKB-UniRule"/>
</dbReference>
<dbReference type="NCBIfam" id="TIGR01069">
    <property type="entry name" value="mutS2"/>
    <property type="match status" value="1"/>
</dbReference>
<keyword evidence="4 7" id="KW-0067">ATP-binding</keyword>
<keyword evidence="5 7" id="KW-0694">RNA-binding</keyword>
<keyword evidence="12" id="KW-1185">Reference proteome</keyword>
<organism evidence="10 13">
    <name type="scientific">Poseidonibacter ostreae</name>
    <dbReference type="NCBI Taxonomy" id="2654171"/>
    <lineage>
        <taxon>Bacteria</taxon>
        <taxon>Pseudomonadati</taxon>
        <taxon>Campylobacterota</taxon>
        <taxon>Epsilonproteobacteria</taxon>
        <taxon>Campylobacterales</taxon>
        <taxon>Arcobacteraceae</taxon>
        <taxon>Poseidonibacter</taxon>
    </lineage>
</organism>
<evidence type="ECO:0000256" key="7">
    <source>
        <dbReference type="HAMAP-Rule" id="MF_00092"/>
    </source>
</evidence>
<dbReference type="RefSeq" id="WP_152191083.1">
    <property type="nucleotide sequence ID" value="NZ_WFKI01000023.1"/>
</dbReference>
<dbReference type="GO" id="GO:0030983">
    <property type="term" value="F:mismatched DNA binding"/>
    <property type="evidence" value="ECO:0007669"/>
    <property type="project" value="InterPro"/>
</dbReference>
<comment type="subunit">
    <text evidence="7">Homodimer. Binds to stalled ribosomes, contacting rRNA.</text>
</comment>
<reference evidence="12 13" key="1">
    <citation type="submission" date="2019-10" db="EMBL/GenBank/DDBJ databases">
        <title>Poseidonibacter ostreae sp. nov., isolated from the gut of the Ostrea denselamellosa.</title>
        <authorList>
            <person name="Choi A."/>
        </authorList>
    </citation>
    <scope>NUCLEOTIDE SEQUENCE [LARGE SCALE GENOMIC DNA]</scope>
    <source>
        <strain evidence="10 13">SJOD-M-33</strain>
        <strain evidence="11 12">SJOD-M-5</strain>
    </source>
</reference>
<dbReference type="Gene3D" id="3.40.50.300">
    <property type="entry name" value="P-loop containing nucleotide triphosphate hydrolases"/>
    <property type="match status" value="1"/>
</dbReference>
<dbReference type="GO" id="GO:0006298">
    <property type="term" value="P:mismatch repair"/>
    <property type="evidence" value="ECO:0007669"/>
    <property type="project" value="InterPro"/>
</dbReference>
<dbReference type="Pfam" id="PF01713">
    <property type="entry name" value="Smr"/>
    <property type="match status" value="1"/>
</dbReference>